<accession>A0A1X7U9Y2</accession>
<evidence type="ECO:0000256" key="1">
    <source>
        <dbReference type="SAM" id="Phobius"/>
    </source>
</evidence>
<proteinExistence type="predicted"/>
<dbReference type="AlphaFoldDB" id="A0A1X7U9Y2"/>
<organism evidence="2">
    <name type="scientific">Amphimedon queenslandica</name>
    <name type="common">Sponge</name>
    <dbReference type="NCBI Taxonomy" id="400682"/>
    <lineage>
        <taxon>Eukaryota</taxon>
        <taxon>Metazoa</taxon>
        <taxon>Porifera</taxon>
        <taxon>Demospongiae</taxon>
        <taxon>Heteroscleromorpha</taxon>
        <taxon>Haplosclerida</taxon>
        <taxon>Niphatidae</taxon>
        <taxon>Amphimedon</taxon>
    </lineage>
</organism>
<name>A0A1X7U9Y2_AMPQE</name>
<keyword evidence="1" id="KW-1133">Transmembrane helix</keyword>
<keyword evidence="1" id="KW-0472">Membrane</keyword>
<keyword evidence="1" id="KW-0812">Transmembrane</keyword>
<dbReference type="EnsemblMetazoa" id="Aqu2.1.24468_001">
    <property type="protein sequence ID" value="Aqu2.1.24468_001"/>
    <property type="gene ID" value="Aqu2.1.24468"/>
</dbReference>
<protein>
    <submittedName>
        <fullName evidence="2">Uncharacterized protein</fullName>
    </submittedName>
</protein>
<feature type="transmembrane region" description="Helical" evidence="1">
    <location>
        <begin position="20"/>
        <end position="39"/>
    </location>
</feature>
<dbReference type="InParanoid" id="A0A1X7U9Y2"/>
<reference evidence="2" key="1">
    <citation type="submission" date="2017-05" db="UniProtKB">
        <authorList>
            <consortium name="EnsemblMetazoa"/>
        </authorList>
    </citation>
    <scope>IDENTIFICATION</scope>
</reference>
<sequence length="42" mass="4772">MLSLCSDSIYNIINNKVQKMIIILVIAIYIVYKCMTICCKAS</sequence>
<evidence type="ECO:0000313" key="2">
    <source>
        <dbReference type="EnsemblMetazoa" id="Aqu2.1.24468_001"/>
    </source>
</evidence>